<sequence length="105" mass="11837">MTSFGGNEVREGNFTPTFKIHGQVYHVIGSLLPAPNTTPKFLQIYLSSEEEQLSLRQSATPTLQRGILKSIQEILRANNVYVRSFKTSIDRMPTNSNNYKVVIHA</sequence>
<organism evidence="1">
    <name type="scientific">Bactrocera dorsalis</name>
    <name type="common">Oriental fruit fly</name>
    <name type="synonym">Dacus dorsalis</name>
    <dbReference type="NCBI Taxonomy" id="27457"/>
    <lineage>
        <taxon>Eukaryota</taxon>
        <taxon>Metazoa</taxon>
        <taxon>Ecdysozoa</taxon>
        <taxon>Arthropoda</taxon>
        <taxon>Hexapoda</taxon>
        <taxon>Insecta</taxon>
        <taxon>Pterygota</taxon>
        <taxon>Neoptera</taxon>
        <taxon>Endopterygota</taxon>
        <taxon>Diptera</taxon>
        <taxon>Brachycera</taxon>
        <taxon>Muscomorpha</taxon>
        <taxon>Tephritoidea</taxon>
        <taxon>Tephritidae</taxon>
        <taxon>Bactrocera</taxon>
        <taxon>Bactrocera</taxon>
    </lineage>
</organism>
<evidence type="ECO:0000313" key="1">
    <source>
        <dbReference type="EMBL" id="JAC46048.1"/>
    </source>
</evidence>
<dbReference type="AlphaFoldDB" id="A0A034VWY0"/>
<dbReference type="PANTHER" id="PTHR45786:SF74">
    <property type="entry name" value="ATP-DEPENDENT DNA HELICASE"/>
    <property type="match status" value="1"/>
</dbReference>
<accession>A0A034VWY0</accession>
<protein>
    <submittedName>
        <fullName evidence="1">Uncharacterized protein</fullName>
    </submittedName>
</protein>
<dbReference type="EMBL" id="GAKP01012904">
    <property type="protein sequence ID" value="JAC46048.1"/>
    <property type="molecule type" value="Transcribed_RNA"/>
</dbReference>
<name>A0A034VWY0_BACDO</name>
<dbReference type="PANTHER" id="PTHR45786">
    <property type="entry name" value="DNA BINDING PROTEIN-LIKE"/>
    <property type="match status" value="1"/>
</dbReference>
<proteinExistence type="predicted"/>
<dbReference type="OrthoDB" id="272985at2759"/>
<reference evidence="1" key="1">
    <citation type="journal article" date="2014" name="BMC Genomics">
        <title>Characterizing the developmental transcriptome of the oriental fruit fly, Bactrocera dorsalis (Diptera: Tephritidae) through comparative genomic analysis with Drosophila melanogaster utilizing modENCODE datasets.</title>
        <authorList>
            <person name="Geib S.M."/>
            <person name="Calla B."/>
            <person name="Hall B."/>
            <person name="Hou S."/>
            <person name="Manoukis N.C."/>
        </authorList>
    </citation>
    <scope>NUCLEOTIDE SEQUENCE</scope>
    <source>
        <strain evidence="1">Punador</strain>
    </source>
</reference>